<keyword evidence="2" id="KW-0012">Acyltransferase</keyword>
<dbReference type="STRING" id="1174501.SAMN05216192_10214"/>
<dbReference type="InterPro" id="IPR050832">
    <property type="entry name" value="Bact_Acetyltransf"/>
</dbReference>
<dbReference type="SUPFAM" id="SSF55729">
    <property type="entry name" value="Acyl-CoA N-acyltransferases (Nat)"/>
    <property type="match status" value="1"/>
</dbReference>
<sequence>MNITIKQCTLDDLKELQALSIETFDETFKDQNSPEVMKDYLDKAFSAEKLEQELTRPGSEFFFAMVNGEPAGYLKLNIDEAQSEAMGADTLEIERIYISSRYHGMGLGKNMIIHAHNNAGKYNKTRIWLGVWEKNGPAIGFYQKMGFVQTGTHIFQMGDEAQTDFIMEKAL</sequence>
<dbReference type="PANTHER" id="PTHR43877:SF2">
    <property type="entry name" value="AMINOALKYLPHOSPHONATE N-ACETYLTRANSFERASE-RELATED"/>
    <property type="match status" value="1"/>
</dbReference>
<evidence type="ECO:0000313" key="4">
    <source>
        <dbReference type="EMBL" id="SDH91109.1"/>
    </source>
</evidence>
<dbReference type="AlphaFoldDB" id="A0A1G8G9Q9"/>
<evidence type="ECO:0000313" key="5">
    <source>
        <dbReference type="Proteomes" id="UP000199050"/>
    </source>
</evidence>
<accession>A0A1G8G9Q9</accession>
<organism evidence="4 5">
    <name type="scientific">Paenibacillus typhae</name>
    <dbReference type="NCBI Taxonomy" id="1174501"/>
    <lineage>
        <taxon>Bacteria</taxon>
        <taxon>Bacillati</taxon>
        <taxon>Bacillota</taxon>
        <taxon>Bacilli</taxon>
        <taxon>Bacillales</taxon>
        <taxon>Paenibacillaceae</taxon>
        <taxon>Paenibacillus</taxon>
    </lineage>
</organism>
<dbReference type="EMBL" id="FNDX01000002">
    <property type="protein sequence ID" value="SDH91109.1"/>
    <property type="molecule type" value="Genomic_DNA"/>
</dbReference>
<reference evidence="5" key="1">
    <citation type="submission" date="2016-10" db="EMBL/GenBank/DDBJ databases">
        <authorList>
            <person name="Varghese N."/>
            <person name="Submissions S."/>
        </authorList>
    </citation>
    <scope>NUCLEOTIDE SEQUENCE [LARGE SCALE GENOMIC DNA]</scope>
    <source>
        <strain evidence="5">CGMCC 1.11012</strain>
    </source>
</reference>
<dbReference type="PROSITE" id="PS51186">
    <property type="entry name" value="GNAT"/>
    <property type="match status" value="1"/>
</dbReference>
<proteinExistence type="predicted"/>
<keyword evidence="1 4" id="KW-0808">Transferase</keyword>
<dbReference type="Gene3D" id="3.40.630.30">
    <property type="match status" value="1"/>
</dbReference>
<evidence type="ECO:0000256" key="1">
    <source>
        <dbReference type="ARBA" id="ARBA00022679"/>
    </source>
</evidence>
<dbReference type="RefSeq" id="WP_090711604.1">
    <property type="nucleotide sequence ID" value="NZ_CBCSKY010000069.1"/>
</dbReference>
<dbReference type="CDD" id="cd04301">
    <property type="entry name" value="NAT_SF"/>
    <property type="match status" value="1"/>
</dbReference>
<dbReference type="Proteomes" id="UP000199050">
    <property type="component" value="Unassembled WGS sequence"/>
</dbReference>
<dbReference type="InterPro" id="IPR016181">
    <property type="entry name" value="Acyl_CoA_acyltransferase"/>
</dbReference>
<dbReference type="PANTHER" id="PTHR43877">
    <property type="entry name" value="AMINOALKYLPHOSPHONATE N-ACETYLTRANSFERASE-RELATED-RELATED"/>
    <property type="match status" value="1"/>
</dbReference>
<dbReference type="Pfam" id="PF00583">
    <property type="entry name" value="Acetyltransf_1"/>
    <property type="match status" value="1"/>
</dbReference>
<dbReference type="InterPro" id="IPR000182">
    <property type="entry name" value="GNAT_dom"/>
</dbReference>
<evidence type="ECO:0000259" key="3">
    <source>
        <dbReference type="PROSITE" id="PS51186"/>
    </source>
</evidence>
<feature type="domain" description="N-acetyltransferase" evidence="3">
    <location>
        <begin position="3"/>
        <end position="171"/>
    </location>
</feature>
<protein>
    <submittedName>
        <fullName evidence="4">Spermine/spermidine N-acetyltransferase</fullName>
    </submittedName>
</protein>
<dbReference type="OrthoDB" id="7205533at2"/>
<evidence type="ECO:0000256" key="2">
    <source>
        <dbReference type="ARBA" id="ARBA00023315"/>
    </source>
</evidence>
<gene>
    <name evidence="4" type="ORF">SAMN05216192_10214</name>
</gene>
<dbReference type="GO" id="GO:0016747">
    <property type="term" value="F:acyltransferase activity, transferring groups other than amino-acyl groups"/>
    <property type="evidence" value="ECO:0007669"/>
    <property type="project" value="InterPro"/>
</dbReference>
<keyword evidence="5" id="KW-1185">Reference proteome</keyword>
<name>A0A1G8G9Q9_9BACL</name>